<keyword evidence="2" id="KW-1185">Reference proteome</keyword>
<reference evidence="1" key="1">
    <citation type="journal article" date="2023" name="DNA Res.">
        <title>Chromosome-level genome assembly of Phrynocephalus forsythii using third-generation DNA sequencing and Hi-C analysis.</title>
        <authorList>
            <person name="Qi Y."/>
            <person name="Zhao W."/>
            <person name="Zhao Y."/>
            <person name="Niu C."/>
            <person name="Cao S."/>
            <person name="Zhang Y."/>
        </authorList>
    </citation>
    <scope>NUCLEOTIDE SEQUENCE</scope>
    <source>
        <tissue evidence="1">Muscle</tissue>
    </source>
</reference>
<gene>
    <name evidence="1" type="ORF">JRQ81_003212</name>
</gene>
<name>A0A9Q0XLB1_9SAUR</name>
<dbReference type="AlphaFoldDB" id="A0A9Q0XLB1"/>
<accession>A0A9Q0XLB1</accession>
<comment type="caution">
    <text evidence="1">The sequence shown here is derived from an EMBL/GenBank/DDBJ whole genome shotgun (WGS) entry which is preliminary data.</text>
</comment>
<dbReference type="OrthoDB" id="8963429at2759"/>
<sequence length="73" mass="8690">MNECRLKQPEKSAVAEHILKQTGDEILFQDTEVLDNTTNHYVRLHREAIEIHKHKHSFKKKEESLKINKAWLL</sequence>
<evidence type="ECO:0000313" key="1">
    <source>
        <dbReference type="EMBL" id="KAJ7317050.1"/>
    </source>
</evidence>
<dbReference type="Proteomes" id="UP001142489">
    <property type="component" value="Unassembled WGS sequence"/>
</dbReference>
<dbReference type="EMBL" id="JAPFRF010000011">
    <property type="protein sequence ID" value="KAJ7317050.1"/>
    <property type="molecule type" value="Genomic_DNA"/>
</dbReference>
<proteinExistence type="predicted"/>
<organism evidence="1 2">
    <name type="scientific">Phrynocephalus forsythii</name>
    <dbReference type="NCBI Taxonomy" id="171643"/>
    <lineage>
        <taxon>Eukaryota</taxon>
        <taxon>Metazoa</taxon>
        <taxon>Chordata</taxon>
        <taxon>Craniata</taxon>
        <taxon>Vertebrata</taxon>
        <taxon>Euteleostomi</taxon>
        <taxon>Lepidosauria</taxon>
        <taxon>Squamata</taxon>
        <taxon>Bifurcata</taxon>
        <taxon>Unidentata</taxon>
        <taxon>Episquamata</taxon>
        <taxon>Toxicofera</taxon>
        <taxon>Iguania</taxon>
        <taxon>Acrodonta</taxon>
        <taxon>Agamidae</taxon>
        <taxon>Agaminae</taxon>
        <taxon>Phrynocephalus</taxon>
    </lineage>
</organism>
<feature type="non-terminal residue" evidence="1">
    <location>
        <position position="73"/>
    </location>
</feature>
<evidence type="ECO:0000313" key="2">
    <source>
        <dbReference type="Proteomes" id="UP001142489"/>
    </source>
</evidence>
<protein>
    <submittedName>
        <fullName evidence="1">Uncharacterized protein</fullName>
    </submittedName>
</protein>